<dbReference type="SUPFAM" id="SSF110916">
    <property type="entry name" value="Peptidyl-tRNA hydrolase domain-like"/>
    <property type="match status" value="1"/>
</dbReference>
<dbReference type="PANTHER" id="PTHR47814:SF1">
    <property type="entry name" value="PEPTIDYL-TRNA HYDROLASE ARFB"/>
    <property type="match status" value="1"/>
</dbReference>
<evidence type="ECO:0000256" key="1">
    <source>
        <dbReference type="SAM" id="MobiDB-lite"/>
    </source>
</evidence>
<dbReference type="GO" id="GO:0072344">
    <property type="term" value="P:rescue of stalled ribosome"/>
    <property type="evidence" value="ECO:0007669"/>
    <property type="project" value="TreeGrafter"/>
</dbReference>
<dbReference type="Gene3D" id="3.30.160.20">
    <property type="match status" value="1"/>
</dbReference>
<organism evidence="3 4">
    <name type="scientific">Christiangramia crocea</name>
    <dbReference type="NCBI Taxonomy" id="2904124"/>
    <lineage>
        <taxon>Bacteria</taxon>
        <taxon>Pseudomonadati</taxon>
        <taxon>Bacteroidota</taxon>
        <taxon>Flavobacteriia</taxon>
        <taxon>Flavobacteriales</taxon>
        <taxon>Flavobacteriaceae</taxon>
        <taxon>Christiangramia</taxon>
    </lineage>
</organism>
<feature type="domain" description="Prokaryotic-type class I peptide chain release factors" evidence="2">
    <location>
        <begin position="8"/>
        <end position="127"/>
    </location>
</feature>
<accession>A0A9X2A762</accession>
<dbReference type="EC" id="3.1.1.29" evidence="3"/>
<feature type="compositionally biased region" description="Polar residues" evidence="1">
    <location>
        <begin position="75"/>
        <end position="87"/>
    </location>
</feature>
<reference evidence="3" key="1">
    <citation type="submission" date="2021-12" db="EMBL/GenBank/DDBJ databases">
        <title>Description of Gramella crocea sp. nov., a new bacterium isolated from activated sludge.</title>
        <authorList>
            <person name="Zhang X."/>
        </authorList>
    </citation>
    <scope>NUCLEOTIDE SEQUENCE</scope>
    <source>
        <strain evidence="3">YB25</strain>
    </source>
</reference>
<dbReference type="GO" id="GO:0043022">
    <property type="term" value="F:ribosome binding"/>
    <property type="evidence" value="ECO:0007669"/>
    <property type="project" value="TreeGrafter"/>
</dbReference>
<dbReference type="RefSeq" id="WP_240097248.1">
    <property type="nucleotide sequence ID" value="NZ_JAJSON010000016.1"/>
</dbReference>
<gene>
    <name evidence="3" type="primary">arfB</name>
    <name evidence="3" type="ORF">LU635_06115</name>
</gene>
<evidence type="ECO:0000313" key="3">
    <source>
        <dbReference type="EMBL" id="MCG9971207.1"/>
    </source>
</evidence>
<keyword evidence="3" id="KW-0378">Hydrolase</keyword>
<dbReference type="Pfam" id="PF00472">
    <property type="entry name" value="RF-1"/>
    <property type="match status" value="1"/>
</dbReference>
<dbReference type="InterPro" id="IPR000352">
    <property type="entry name" value="Pep_chain_release_fac_I"/>
</dbReference>
<evidence type="ECO:0000313" key="4">
    <source>
        <dbReference type="Proteomes" id="UP001139344"/>
    </source>
</evidence>
<protein>
    <submittedName>
        <fullName evidence="3">Aminoacyl-tRNA hydrolase</fullName>
        <ecNumber evidence="3">3.1.1.29</ecNumber>
    </submittedName>
</protein>
<comment type="caution">
    <text evidence="3">The sequence shown here is derived from an EMBL/GenBank/DDBJ whole genome shotgun (WGS) entry which is preliminary data.</text>
</comment>
<feature type="compositionally biased region" description="Basic and acidic residues" evidence="1">
    <location>
        <begin position="62"/>
        <end position="74"/>
    </location>
</feature>
<dbReference type="GO" id="GO:0003747">
    <property type="term" value="F:translation release factor activity"/>
    <property type="evidence" value="ECO:0007669"/>
    <property type="project" value="InterPro"/>
</dbReference>
<dbReference type="Proteomes" id="UP001139344">
    <property type="component" value="Unassembled WGS sequence"/>
</dbReference>
<keyword evidence="4" id="KW-1185">Reference proteome</keyword>
<feature type="compositionally biased region" description="Basic residues" evidence="1">
    <location>
        <begin position="97"/>
        <end position="122"/>
    </location>
</feature>
<dbReference type="EMBL" id="JAJSON010000016">
    <property type="protein sequence ID" value="MCG9971207.1"/>
    <property type="molecule type" value="Genomic_DNA"/>
</dbReference>
<feature type="compositionally biased region" description="Basic and acidic residues" evidence="1">
    <location>
        <begin position="123"/>
        <end position="133"/>
    </location>
</feature>
<name>A0A9X2A762_9FLAO</name>
<dbReference type="AlphaFoldDB" id="A0A9X2A762"/>
<dbReference type="PANTHER" id="PTHR47814">
    <property type="entry name" value="PEPTIDYL-TRNA HYDROLASE ARFB"/>
    <property type="match status" value="1"/>
</dbReference>
<evidence type="ECO:0000259" key="2">
    <source>
        <dbReference type="Pfam" id="PF00472"/>
    </source>
</evidence>
<sequence>MDQDLILRELEYKAVRSSGPGGQHANKTATKVELGFDVLNSEGLSEEERNLLQRKLSGRINKDGILKMSSEDSRSQSANKETVTHTFFNEVKEALKKPKKRKRTKPTKASKIKRLKEKRKKSELKANRKDPLK</sequence>
<dbReference type="NCBIfam" id="NF006718">
    <property type="entry name" value="PRK09256.1"/>
    <property type="match status" value="1"/>
</dbReference>
<dbReference type="GO" id="GO:0004045">
    <property type="term" value="F:peptidyl-tRNA hydrolase activity"/>
    <property type="evidence" value="ECO:0007669"/>
    <property type="project" value="UniProtKB-EC"/>
</dbReference>
<feature type="region of interest" description="Disordered" evidence="1">
    <location>
        <begin position="62"/>
        <end position="133"/>
    </location>
</feature>
<proteinExistence type="predicted"/>